<evidence type="ECO:0000313" key="14">
    <source>
        <dbReference type="EMBL" id="MBC8519416.1"/>
    </source>
</evidence>
<comment type="subcellular location">
    <subcellularLocation>
        <location evidence="1 10">Cytoplasm</location>
    </subcellularLocation>
</comment>
<dbReference type="GO" id="GO:0009360">
    <property type="term" value="C:DNA polymerase III complex"/>
    <property type="evidence" value="ECO:0007669"/>
    <property type="project" value="InterPro"/>
</dbReference>
<dbReference type="SUPFAM" id="SSF55979">
    <property type="entry name" value="DNA clamp"/>
    <property type="match status" value="3"/>
</dbReference>
<evidence type="ECO:0000256" key="6">
    <source>
        <dbReference type="ARBA" id="ARBA00022695"/>
    </source>
</evidence>
<dbReference type="InterPro" id="IPR022637">
    <property type="entry name" value="DNA_polIII_beta_cen"/>
</dbReference>
<feature type="domain" description="DNA polymerase III beta sliding clamp N-terminal" evidence="11">
    <location>
        <begin position="1"/>
        <end position="120"/>
    </location>
</feature>
<comment type="function">
    <text evidence="10">Confers DNA tethering and processivity to DNA polymerases and other proteins. Acts as a clamp, forming a ring around DNA (a reaction catalyzed by the clamp-loading complex) which diffuses in an ATP-independent manner freely and bidirectionally along dsDNA. Initially characterized for its ability to contact the catalytic subunit of DNA polymerase III (Pol III), a complex, multichain enzyme responsible for most of the replicative synthesis in bacteria; Pol III exhibits 3'-5' exonuclease proofreading activity. The beta chain is required for initiation of replication as well as for processivity of DNA replication.</text>
</comment>
<feature type="domain" description="DNA polymerase III beta sliding clamp central" evidence="12">
    <location>
        <begin position="132"/>
        <end position="246"/>
    </location>
</feature>
<dbReference type="GO" id="GO:0006271">
    <property type="term" value="P:DNA strand elongation involved in DNA replication"/>
    <property type="evidence" value="ECO:0007669"/>
    <property type="project" value="TreeGrafter"/>
</dbReference>
<feature type="domain" description="DNA polymerase III beta sliding clamp C-terminal" evidence="13">
    <location>
        <begin position="249"/>
        <end position="369"/>
    </location>
</feature>
<comment type="similarity">
    <text evidence="2 10">Belongs to the beta sliding clamp family.</text>
</comment>
<keyword evidence="5 10" id="KW-0808">Transferase</keyword>
<gene>
    <name evidence="14" type="primary">dnaN</name>
    <name evidence="14" type="ORF">H8D24_03290</name>
</gene>
<evidence type="ECO:0000256" key="1">
    <source>
        <dbReference type="ARBA" id="ARBA00004496"/>
    </source>
</evidence>
<dbReference type="InterPro" id="IPR001001">
    <property type="entry name" value="DNA_polIII_beta"/>
</dbReference>
<dbReference type="Pfam" id="PF00712">
    <property type="entry name" value="DNA_pol3_beta"/>
    <property type="match status" value="1"/>
</dbReference>
<reference evidence="14 15" key="1">
    <citation type="submission" date="2020-08" db="EMBL/GenBank/DDBJ databases">
        <title>Bridging the membrane lipid divide: bacteria of the FCB group superphylum have the potential to synthesize archaeal ether lipids.</title>
        <authorList>
            <person name="Villanueva L."/>
            <person name="Von Meijenfeldt F.A.B."/>
            <person name="Westbye A.B."/>
            <person name="Yadav S."/>
            <person name="Hopmans E.C."/>
            <person name="Dutilh B.E."/>
            <person name="Sinninghe Damste J.S."/>
        </authorList>
    </citation>
    <scope>NUCLEOTIDE SEQUENCE [LARGE SCALE GENOMIC DNA]</scope>
    <source>
        <strain evidence="14">NIOZ-UU100</strain>
    </source>
</reference>
<sequence>MKFSILRENLLQPLQSISGAVEKRQTLPILSHIFVDVSDDSELTLIGTDLEVEIKITIQVTGEFEPGTTTIPARKFSDLSKALPDESEIKVEINKSRAAVRSGKSRFTLSTLSAGDFPRVDEISEVASIDELSHSALKNLLQKSQFSMAMQDVRYYLNGLLLELEGKELRLVATDGHRLAFCRRTLNQDYGEKKQVIIPRKAVHELMRLLDDSDQPVKLILGSNHLQAVLGELTLTTKLIDGRFPDYQRVIPREGKRTLVTNNENFRKAVSRVSILSNEKYRGIRMAMSESVVTIHANNPEQEEAEEELSVQYSGEPMEIGFNSAYMMDALSVISDDEVTIYFIDENSSSLIHTQNDLEEYKFVVMPMRL</sequence>
<dbReference type="GO" id="GO:0003677">
    <property type="term" value="F:DNA binding"/>
    <property type="evidence" value="ECO:0007669"/>
    <property type="project" value="UniProtKB-UniRule"/>
</dbReference>
<dbReference type="GO" id="GO:0008408">
    <property type="term" value="F:3'-5' exonuclease activity"/>
    <property type="evidence" value="ECO:0007669"/>
    <property type="project" value="InterPro"/>
</dbReference>
<protein>
    <recommendedName>
        <fullName evidence="3 10">Beta sliding clamp</fullName>
    </recommendedName>
</protein>
<evidence type="ECO:0000256" key="2">
    <source>
        <dbReference type="ARBA" id="ARBA00010752"/>
    </source>
</evidence>
<comment type="subunit">
    <text evidence="10">Forms a ring-shaped head-to-tail homodimer around DNA.</text>
</comment>
<dbReference type="InterPro" id="IPR022635">
    <property type="entry name" value="DNA_polIII_beta_C"/>
</dbReference>
<evidence type="ECO:0000256" key="8">
    <source>
        <dbReference type="ARBA" id="ARBA00022932"/>
    </source>
</evidence>
<keyword evidence="8 10" id="KW-0239">DNA-directed DNA polymerase</keyword>
<evidence type="ECO:0000259" key="11">
    <source>
        <dbReference type="Pfam" id="PF00712"/>
    </source>
</evidence>
<accession>A0A8J6NWI6</accession>
<evidence type="ECO:0000256" key="7">
    <source>
        <dbReference type="ARBA" id="ARBA00022705"/>
    </source>
</evidence>
<dbReference type="Pfam" id="PF02767">
    <property type="entry name" value="DNA_pol3_beta_2"/>
    <property type="match status" value="1"/>
</dbReference>
<evidence type="ECO:0000256" key="9">
    <source>
        <dbReference type="ARBA" id="ARBA00023125"/>
    </source>
</evidence>
<dbReference type="PIRSF" id="PIRSF000804">
    <property type="entry name" value="DNA_pol_III_b"/>
    <property type="match status" value="1"/>
</dbReference>
<dbReference type="NCBIfam" id="TIGR00663">
    <property type="entry name" value="dnan"/>
    <property type="match status" value="1"/>
</dbReference>
<evidence type="ECO:0000259" key="13">
    <source>
        <dbReference type="Pfam" id="PF02768"/>
    </source>
</evidence>
<dbReference type="InterPro" id="IPR046938">
    <property type="entry name" value="DNA_clamp_sf"/>
</dbReference>
<keyword evidence="4 10" id="KW-0963">Cytoplasm</keyword>
<dbReference type="Gene3D" id="3.70.10.10">
    <property type="match status" value="1"/>
</dbReference>
<keyword evidence="9" id="KW-0238">DNA-binding</keyword>
<dbReference type="SMART" id="SM00480">
    <property type="entry name" value="POL3Bc"/>
    <property type="match status" value="1"/>
</dbReference>
<dbReference type="EMBL" id="JACNFK010000023">
    <property type="protein sequence ID" value="MBC8519416.1"/>
    <property type="molecule type" value="Genomic_DNA"/>
</dbReference>
<dbReference type="PANTHER" id="PTHR30478:SF0">
    <property type="entry name" value="BETA SLIDING CLAMP"/>
    <property type="match status" value="1"/>
</dbReference>
<evidence type="ECO:0000256" key="3">
    <source>
        <dbReference type="ARBA" id="ARBA00021035"/>
    </source>
</evidence>
<evidence type="ECO:0000259" key="12">
    <source>
        <dbReference type="Pfam" id="PF02767"/>
    </source>
</evidence>
<dbReference type="PANTHER" id="PTHR30478">
    <property type="entry name" value="DNA POLYMERASE III SUBUNIT BETA"/>
    <property type="match status" value="1"/>
</dbReference>
<dbReference type="GO" id="GO:0005737">
    <property type="term" value="C:cytoplasm"/>
    <property type="evidence" value="ECO:0007669"/>
    <property type="project" value="UniProtKB-SubCell"/>
</dbReference>
<dbReference type="CDD" id="cd00140">
    <property type="entry name" value="beta_clamp"/>
    <property type="match status" value="1"/>
</dbReference>
<dbReference type="Pfam" id="PF02768">
    <property type="entry name" value="DNA_pol3_beta_3"/>
    <property type="match status" value="1"/>
</dbReference>
<dbReference type="InterPro" id="IPR022634">
    <property type="entry name" value="DNA_polIII_beta_N"/>
</dbReference>
<keyword evidence="6 10" id="KW-0548">Nucleotidyltransferase</keyword>
<name>A0A8J6NWI6_9GAMM</name>
<evidence type="ECO:0000256" key="4">
    <source>
        <dbReference type="ARBA" id="ARBA00022490"/>
    </source>
</evidence>
<dbReference type="AlphaFoldDB" id="A0A8J6NWI6"/>
<evidence type="ECO:0000313" key="15">
    <source>
        <dbReference type="Proteomes" id="UP000654401"/>
    </source>
</evidence>
<proteinExistence type="inferred from homology"/>
<evidence type="ECO:0000256" key="10">
    <source>
        <dbReference type="PIRNR" id="PIRNR000804"/>
    </source>
</evidence>
<keyword evidence="7 10" id="KW-0235">DNA replication</keyword>
<dbReference type="GO" id="GO:0003887">
    <property type="term" value="F:DNA-directed DNA polymerase activity"/>
    <property type="evidence" value="ECO:0007669"/>
    <property type="project" value="UniProtKB-UniRule"/>
</dbReference>
<dbReference type="Proteomes" id="UP000654401">
    <property type="component" value="Unassembled WGS sequence"/>
</dbReference>
<organism evidence="14 15">
    <name type="scientific">Candidatus Thiopontia autotrophica</name>
    <dbReference type="NCBI Taxonomy" id="2841688"/>
    <lineage>
        <taxon>Bacteria</taxon>
        <taxon>Pseudomonadati</taxon>
        <taxon>Pseudomonadota</taxon>
        <taxon>Gammaproteobacteria</taxon>
        <taxon>Candidatus Thiopontia</taxon>
    </lineage>
</organism>
<comment type="caution">
    <text evidence="14">The sequence shown here is derived from an EMBL/GenBank/DDBJ whole genome shotgun (WGS) entry which is preliminary data.</text>
</comment>
<dbReference type="Gene3D" id="3.10.150.10">
    <property type="entry name" value="DNA Polymerase III, subunit A, domain 2"/>
    <property type="match status" value="1"/>
</dbReference>
<evidence type="ECO:0000256" key="5">
    <source>
        <dbReference type="ARBA" id="ARBA00022679"/>
    </source>
</evidence>